<dbReference type="EMBL" id="GBRH01169581">
    <property type="protein sequence ID" value="JAE28315.1"/>
    <property type="molecule type" value="Transcribed_RNA"/>
</dbReference>
<organism evidence="1">
    <name type="scientific">Arundo donax</name>
    <name type="common">Giant reed</name>
    <name type="synonym">Donax arundinaceus</name>
    <dbReference type="NCBI Taxonomy" id="35708"/>
    <lineage>
        <taxon>Eukaryota</taxon>
        <taxon>Viridiplantae</taxon>
        <taxon>Streptophyta</taxon>
        <taxon>Embryophyta</taxon>
        <taxon>Tracheophyta</taxon>
        <taxon>Spermatophyta</taxon>
        <taxon>Magnoliopsida</taxon>
        <taxon>Liliopsida</taxon>
        <taxon>Poales</taxon>
        <taxon>Poaceae</taxon>
        <taxon>PACMAD clade</taxon>
        <taxon>Arundinoideae</taxon>
        <taxon>Arundineae</taxon>
        <taxon>Arundo</taxon>
    </lineage>
</organism>
<evidence type="ECO:0000313" key="1">
    <source>
        <dbReference type="EMBL" id="JAE28315.1"/>
    </source>
</evidence>
<protein>
    <submittedName>
        <fullName evidence="1">Uncharacterized protein</fullName>
    </submittedName>
</protein>
<accession>A0A0A9GTG2</accession>
<sequence>MQKDMPLGFG</sequence>
<name>A0A0A9GTG2_ARUDO</name>
<proteinExistence type="predicted"/>
<reference evidence="1" key="1">
    <citation type="submission" date="2014-09" db="EMBL/GenBank/DDBJ databases">
        <authorList>
            <person name="Magalhaes I.L.F."/>
            <person name="Oliveira U."/>
            <person name="Santos F.R."/>
            <person name="Vidigal T.H.D.A."/>
            <person name="Brescovit A.D."/>
            <person name="Santos A.J."/>
        </authorList>
    </citation>
    <scope>NUCLEOTIDE SEQUENCE</scope>
    <source>
        <tissue evidence="1">Shoot tissue taken approximately 20 cm above the soil surface</tissue>
    </source>
</reference>
<reference evidence="1" key="2">
    <citation type="journal article" date="2015" name="Data Brief">
        <title>Shoot transcriptome of the giant reed, Arundo donax.</title>
        <authorList>
            <person name="Barrero R.A."/>
            <person name="Guerrero F.D."/>
            <person name="Moolhuijzen P."/>
            <person name="Goolsby J.A."/>
            <person name="Tidwell J."/>
            <person name="Bellgard S.E."/>
            <person name="Bellgard M.I."/>
        </authorList>
    </citation>
    <scope>NUCLEOTIDE SEQUENCE</scope>
    <source>
        <tissue evidence="1">Shoot tissue taken approximately 20 cm above the soil surface</tissue>
    </source>
</reference>